<dbReference type="PROSITE" id="PS00028">
    <property type="entry name" value="ZINC_FINGER_C2H2_1"/>
    <property type="match status" value="4"/>
</dbReference>
<evidence type="ECO:0000256" key="9">
    <source>
        <dbReference type="ARBA" id="ARBA00022843"/>
    </source>
</evidence>
<keyword evidence="5" id="KW-0479">Metal-binding</keyword>
<protein>
    <recommendedName>
        <fullName evidence="21">PR domain zinc finger protein 1</fullName>
    </recommendedName>
</protein>
<dbReference type="SMART" id="SM00355">
    <property type="entry name" value="ZnF_C2H2"/>
    <property type="match status" value="5"/>
</dbReference>
<keyword evidence="6" id="KW-0677">Repeat</keyword>
<dbReference type="Pfam" id="PF21549">
    <property type="entry name" value="PRDM2_PR"/>
    <property type="match status" value="1"/>
</dbReference>
<keyword evidence="11" id="KW-0805">Transcription regulation</keyword>
<evidence type="ECO:0000259" key="19">
    <source>
        <dbReference type="PROSITE" id="PS50280"/>
    </source>
</evidence>
<keyword evidence="14" id="KW-0804">Transcription</keyword>
<evidence type="ECO:0000256" key="2">
    <source>
        <dbReference type="ARBA" id="ARBA00004496"/>
    </source>
</evidence>
<dbReference type="OrthoDB" id="7327383at2759"/>
<dbReference type="Gene3D" id="2.170.270.10">
    <property type="entry name" value="SET domain"/>
    <property type="match status" value="1"/>
</dbReference>
<keyword evidence="13" id="KW-1064">Adaptive immunity</keyword>
<dbReference type="GO" id="GO:0000122">
    <property type="term" value="P:negative regulation of transcription by RNA polymerase II"/>
    <property type="evidence" value="ECO:0007669"/>
    <property type="project" value="UniProtKB-ARBA"/>
</dbReference>
<evidence type="ECO:0000313" key="20">
    <source>
        <dbReference type="EMBL" id="KOF91495.1"/>
    </source>
</evidence>
<dbReference type="InterPro" id="IPR046341">
    <property type="entry name" value="SET_dom_sf"/>
</dbReference>
<keyword evidence="12" id="KW-0238">DNA-binding</keyword>
<evidence type="ECO:0000259" key="18">
    <source>
        <dbReference type="PROSITE" id="PS50157"/>
    </source>
</evidence>
<dbReference type="GO" id="GO:0008270">
    <property type="term" value="F:zinc ion binding"/>
    <property type="evidence" value="ECO:0007669"/>
    <property type="project" value="UniProtKB-KW"/>
</dbReference>
<feature type="domain" description="C2H2-type" evidence="18">
    <location>
        <begin position="487"/>
        <end position="514"/>
    </location>
</feature>
<dbReference type="FunFam" id="3.30.160.60:FF:000211">
    <property type="entry name" value="PR domain zinc finger protein 1"/>
    <property type="match status" value="1"/>
</dbReference>
<feature type="domain" description="SET" evidence="19">
    <location>
        <begin position="1"/>
        <end position="90"/>
    </location>
</feature>
<organism evidence="20">
    <name type="scientific">Octopus bimaculoides</name>
    <name type="common">California two-spotted octopus</name>
    <dbReference type="NCBI Taxonomy" id="37653"/>
    <lineage>
        <taxon>Eukaryota</taxon>
        <taxon>Metazoa</taxon>
        <taxon>Spiralia</taxon>
        <taxon>Lophotrochozoa</taxon>
        <taxon>Mollusca</taxon>
        <taxon>Cephalopoda</taxon>
        <taxon>Coleoidea</taxon>
        <taxon>Octopodiformes</taxon>
        <taxon>Octopoda</taxon>
        <taxon>Incirrata</taxon>
        <taxon>Octopodidae</taxon>
        <taxon>Octopus</taxon>
    </lineage>
</organism>
<keyword evidence="9" id="KW-0832">Ubl conjugation</keyword>
<keyword evidence="7 16" id="KW-0863">Zinc-finger</keyword>
<proteinExistence type="predicted"/>
<evidence type="ECO:0000256" key="11">
    <source>
        <dbReference type="ARBA" id="ARBA00023015"/>
    </source>
</evidence>
<dbReference type="EMBL" id="KQ417518">
    <property type="protein sequence ID" value="KOF91495.1"/>
    <property type="molecule type" value="Genomic_DNA"/>
</dbReference>
<keyword evidence="10" id="KW-0391">Immunity</keyword>
<evidence type="ECO:0000256" key="1">
    <source>
        <dbReference type="ARBA" id="ARBA00004123"/>
    </source>
</evidence>
<evidence type="ECO:0000256" key="14">
    <source>
        <dbReference type="ARBA" id="ARBA00023163"/>
    </source>
</evidence>
<dbReference type="PROSITE" id="PS50157">
    <property type="entry name" value="ZINC_FINGER_C2H2_2"/>
    <property type="match status" value="4"/>
</dbReference>
<dbReference type="InterPro" id="IPR013087">
    <property type="entry name" value="Znf_C2H2_type"/>
</dbReference>
<comment type="subcellular location">
    <subcellularLocation>
        <location evidence="2">Cytoplasm</location>
    </subcellularLocation>
    <subcellularLocation>
        <location evidence="1">Nucleus</location>
    </subcellularLocation>
</comment>
<dbReference type="PANTHER" id="PTHR16515">
    <property type="entry name" value="PR DOMAIN ZINC FINGER PROTEIN"/>
    <property type="match status" value="1"/>
</dbReference>
<sequence length="793" mass="90132">MLSKRKAAADAAWHQWSRNSFLQLSELIYKHGVQQSVDVSRESHSNWMRYVNFAFSTRQQNLVACQIGTDIYFYTIKTVPPDTELLVWFCEDYGERIHRSMCSSLMIRGHYQHETTTILSGNTKPNGTSSFRPLSSSERRMIPFSIIDEKPMIRDQTEPLITSSIRKQSEEDIIDYSVHKNYDILSRASAFHLGSRRTHVPEKAFNGPPALHCLSELTNGLTTPKSTELSKLHQTSSKNGNHILNDDIMIKSARSSPLMNNELALALKGKDFKYMFDKTACDSFRGSKNYIKSEIGEKYKTDSTMPLLVTPYRSPTIMSPNISPVSSFWSSFRPEMAHNKLPFKSFSTSNPIYFPSPPIPPIYPIPSIYQYSGFQWQLFPPTAFHQTSISGHNSPSSISGPLTASISSISDRHHMHRSSLQPEQVLNLSKPKIDSSTGNMRGYRSLPYPLKKKDGKMHYECNVCYKTFGQLSNLKVHLRTHTGERPFVCQTCGKGFTQLAHLQKHHLVHTGEKPHECQSCGKRFSSTSNLKTHMRLHSGEKPFQCKLCPSKFTQFVHLKLHKRLHTDERPYECPNCNRKYISPSGLKTHWKAGNCVSPDGISFDMTKLIDGSADSEFDLDVGIDGENESDIQEKLNITVQSLDTTADISRVSDVDDNEHDLEEGELIREEIDLDADDEMGEEEDEEEEDEEEELEEDEHEECADENKAANGNNTLNNNNTNNNNDNPNRLSFSLTPMKKFSREGYNIFQNHIPSASLILKDNWTNGTNKIDEKPPISIFENMETCTSTTDEIH</sequence>
<dbReference type="InterPro" id="IPR050331">
    <property type="entry name" value="Zinc_finger"/>
</dbReference>
<feature type="compositionally biased region" description="Acidic residues" evidence="17">
    <location>
        <begin position="654"/>
        <end position="664"/>
    </location>
</feature>
<dbReference type="FunFam" id="3.30.160.60:FF:000132">
    <property type="entry name" value="PR domain zinc finger protein 1"/>
    <property type="match status" value="1"/>
</dbReference>
<dbReference type="GO" id="GO:0003700">
    <property type="term" value="F:DNA-binding transcription factor activity"/>
    <property type="evidence" value="ECO:0007669"/>
    <property type="project" value="TreeGrafter"/>
</dbReference>
<dbReference type="PANTHER" id="PTHR16515:SF59">
    <property type="entry name" value="PR DOMAIN ZINC FINGER PROTEIN 1"/>
    <property type="match status" value="1"/>
</dbReference>
<evidence type="ECO:0000256" key="8">
    <source>
        <dbReference type="ARBA" id="ARBA00022833"/>
    </source>
</evidence>
<feature type="domain" description="C2H2-type" evidence="18">
    <location>
        <begin position="515"/>
        <end position="542"/>
    </location>
</feature>
<keyword evidence="4" id="KW-0399">Innate immunity</keyword>
<dbReference type="PROSITE" id="PS50280">
    <property type="entry name" value="SET"/>
    <property type="match status" value="1"/>
</dbReference>
<accession>A0A0L8HRX5</accession>
<feature type="domain" description="C2H2-type" evidence="18">
    <location>
        <begin position="459"/>
        <end position="486"/>
    </location>
</feature>
<keyword evidence="15" id="KW-0539">Nucleus</keyword>
<dbReference type="GO" id="GO:0005737">
    <property type="term" value="C:cytoplasm"/>
    <property type="evidence" value="ECO:0007669"/>
    <property type="project" value="UniProtKB-SubCell"/>
</dbReference>
<evidence type="ECO:0000256" key="12">
    <source>
        <dbReference type="ARBA" id="ARBA00023125"/>
    </source>
</evidence>
<evidence type="ECO:0000256" key="7">
    <source>
        <dbReference type="ARBA" id="ARBA00022771"/>
    </source>
</evidence>
<evidence type="ECO:0000256" key="15">
    <source>
        <dbReference type="ARBA" id="ARBA00023242"/>
    </source>
</evidence>
<evidence type="ECO:0000256" key="6">
    <source>
        <dbReference type="ARBA" id="ARBA00022737"/>
    </source>
</evidence>
<feature type="region of interest" description="Disordered" evidence="17">
    <location>
        <begin position="649"/>
        <end position="731"/>
    </location>
</feature>
<keyword evidence="8" id="KW-0862">Zinc</keyword>
<dbReference type="GO" id="GO:0045087">
    <property type="term" value="P:innate immune response"/>
    <property type="evidence" value="ECO:0007669"/>
    <property type="project" value="UniProtKB-KW"/>
</dbReference>
<keyword evidence="3" id="KW-0963">Cytoplasm</keyword>
<dbReference type="SUPFAM" id="SSF57667">
    <property type="entry name" value="beta-beta-alpha zinc fingers"/>
    <property type="match status" value="3"/>
</dbReference>
<evidence type="ECO:0000256" key="4">
    <source>
        <dbReference type="ARBA" id="ARBA00022588"/>
    </source>
</evidence>
<feature type="compositionally biased region" description="Low complexity" evidence="17">
    <location>
        <begin position="708"/>
        <end position="728"/>
    </location>
</feature>
<dbReference type="FunFam" id="3.30.160.60:FF:000262">
    <property type="entry name" value="PR domain zinc finger protein 1"/>
    <property type="match status" value="1"/>
</dbReference>
<dbReference type="FunFam" id="3.30.160.60:FF:000446">
    <property type="entry name" value="Zinc finger protein"/>
    <property type="match status" value="1"/>
</dbReference>
<evidence type="ECO:0000256" key="17">
    <source>
        <dbReference type="SAM" id="MobiDB-lite"/>
    </source>
</evidence>
<reference evidence="20" key="1">
    <citation type="submission" date="2015-07" db="EMBL/GenBank/DDBJ databases">
        <title>MeaNS - Measles Nucleotide Surveillance Program.</title>
        <authorList>
            <person name="Tran T."/>
            <person name="Druce J."/>
        </authorList>
    </citation>
    <scope>NUCLEOTIDE SEQUENCE</scope>
    <source>
        <strain evidence="20">UCB-OBI-ISO-001</strain>
        <tissue evidence="20">Gonad</tissue>
    </source>
</reference>
<dbReference type="GO" id="GO:0002250">
    <property type="term" value="P:adaptive immune response"/>
    <property type="evidence" value="ECO:0007669"/>
    <property type="project" value="UniProtKB-KW"/>
</dbReference>
<feature type="domain" description="C2H2-type" evidence="18">
    <location>
        <begin position="543"/>
        <end position="570"/>
    </location>
</feature>
<dbReference type="Pfam" id="PF00096">
    <property type="entry name" value="zf-C2H2"/>
    <property type="match status" value="4"/>
</dbReference>
<dbReference type="InterPro" id="IPR036236">
    <property type="entry name" value="Znf_C2H2_sf"/>
</dbReference>
<name>A0A0L8HRX5_OCTBM</name>
<dbReference type="GO" id="GO:0045165">
    <property type="term" value="P:cell fate commitment"/>
    <property type="evidence" value="ECO:0007669"/>
    <property type="project" value="TreeGrafter"/>
</dbReference>
<evidence type="ECO:0000256" key="16">
    <source>
        <dbReference type="PROSITE-ProRule" id="PRU00042"/>
    </source>
</evidence>
<evidence type="ECO:0000256" key="5">
    <source>
        <dbReference type="ARBA" id="ARBA00022723"/>
    </source>
</evidence>
<evidence type="ECO:0008006" key="21">
    <source>
        <dbReference type="Google" id="ProtNLM"/>
    </source>
</evidence>
<dbReference type="STRING" id="37653.A0A0L8HRX5"/>
<evidence type="ECO:0000256" key="3">
    <source>
        <dbReference type="ARBA" id="ARBA00022490"/>
    </source>
</evidence>
<dbReference type="GO" id="GO:0000978">
    <property type="term" value="F:RNA polymerase II cis-regulatory region sequence-specific DNA binding"/>
    <property type="evidence" value="ECO:0007669"/>
    <property type="project" value="TreeGrafter"/>
</dbReference>
<evidence type="ECO:0000256" key="10">
    <source>
        <dbReference type="ARBA" id="ARBA00022859"/>
    </source>
</evidence>
<gene>
    <name evidence="20" type="ORF">OCBIM_22008649mg</name>
</gene>
<feature type="compositionally biased region" description="Acidic residues" evidence="17">
    <location>
        <begin position="671"/>
        <end position="703"/>
    </location>
</feature>
<evidence type="ECO:0000256" key="13">
    <source>
        <dbReference type="ARBA" id="ARBA00023130"/>
    </source>
</evidence>
<dbReference type="AlphaFoldDB" id="A0A0L8HRX5"/>
<dbReference type="InterPro" id="IPR001214">
    <property type="entry name" value="SET_dom"/>
</dbReference>
<dbReference type="GO" id="GO:0005634">
    <property type="term" value="C:nucleus"/>
    <property type="evidence" value="ECO:0007669"/>
    <property type="project" value="UniProtKB-SubCell"/>
</dbReference>
<dbReference type="Gene3D" id="3.30.160.60">
    <property type="entry name" value="Classic Zinc Finger"/>
    <property type="match status" value="5"/>
</dbReference>